<accession>A0ABW3QBF1</accession>
<gene>
    <name evidence="1" type="ORF">ACFQ4C_21015</name>
</gene>
<reference evidence="2" key="1">
    <citation type="journal article" date="2019" name="Int. J. Syst. Evol. Microbiol.">
        <title>The Global Catalogue of Microorganisms (GCM) 10K type strain sequencing project: providing services to taxonomists for standard genome sequencing and annotation.</title>
        <authorList>
            <consortium name="The Broad Institute Genomics Platform"/>
            <consortium name="The Broad Institute Genome Sequencing Center for Infectious Disease"/>
            <person name="Wu L."/>
            <person name="Ma J."/>
        </authorList>
    </citation>
    <scope>NUCLEOTIDE SEQUENCE [LARGE SCALE GENOMIC DNA]</scope>
    <source>
        <strain evidence="2">CCUG 55608</strain>
    </source>
</reference>
<protein>
    <submittedName>
        <fullName evidence="1">Uncharacterized protein</fullName>
    </submittedName>
</protein>
<organism evidence="1 2">
    <name type="scientific">Larkinella insperata</name>
    <dbReference type="NCBI Taxonomy" id="332158"/>
    <lineage>
        <taxon>Bacteria</taxon>
        <taxon>Pseudomonadati</taxon>
        <taxon>Bacteroidota</taxon>
        <taxon>Cytophagia</taxon>
        <taxon>Cytophagales</taxon>
        <taxon>Spirosomataceae</taxon>
        <taxon>Larkinella</taxon>
    </lineage>
</organism>
<evidence type="ECO:0000313" key="1">
    <source>
        <dbReference type="EMBL" id="MFD1143622.1"/>
    </source>
</evidence>
<comment type="caution">
    <text evidence="1">The sequence shown here is derived from an EMBL/GenBank/DDBJ whole genome shotgun (WGS) entry which is preliminary data.</text>
</comment>
<proteinExistence type="predicted"/>
<dbReference type="Proteomes" id="UP001597116">
    <property type="component" value="Unassembled WGS sequence"/>
</dbReference>
<dbReference type="EMBL" id="JBHTLP010000016">
    <property type="protein sequence ID" value="MFD1143622.1"/>
    <property type="molecule type" value="Genomic_DNA"/>
</dbReference>
<keyword evidence="2" id="KW-1185">Reference proteome</keyword>
<dbReference type="RefSeq" id="WP_379884494.1">
    <property type="nucleotide sequence ID" value="NZ_JBHTLP010000016.1"/>
</dbReference>
<sequence>MVQLLLGPLFTAHFQKAGFVTVAKANGAEDLEITNETKHRTTTLILHYNRRRNGRKRNASEKLGL</sequence>
<name>A0ABW3QBF1_9BACT</name>
<evidence type="ECO:0000313" key="2">
    <source>
        <dbReference type="Proteomes" id="UP001597116"/>
    </source>
</evidence>